<dbReference type="PANTHER" id="PTHR48021:SF1">
    <property type="entry name" value="GH07001P-RELATED"/>
    <property type="match status" value="1"/>
</dbReference>
<name>A0A7J6MM67_PERCH</name>
<feature type="domain" description="Major facilitator superfamily (MFS) profile" evidence="14">
    <location>
        <begin position="22"/>
        <end position="470"/>
    </location>
</feature>
<dbReference type="Proteomes" id="UP000591131">
    <property type="component" value="Unassembled WGS sequence"/>
</dbReference>
<comment type="subunit">
    <text evidence="2">Homodimer.</text>
</comment>
<keyword evidence="16" id="KW-1185">Reference proteome</keyword>
<dbReference type="GO" id="GO:0022857">
    <property type="term" value="F:transmembrane transporter activity"/>
    <property type="evidence" value="ECO:0007669"/>
    <property type="project" value="InterPro"/>
</dbReference>
<evidence type="ECO:0000256" key="13">
    <source>
        <dbReference type="SAM" id="Phobius"/>
    </source>
</evidence>
<dbReference type="PROSITE" id="PS50850">
    <property type="entry name" value="MFS"/>
    <property type="match status" value="1"/>
</dbReference>
<feature type="transmembrane region" description="Helical" evidence="13">
    <location>
        <begin position="415"/>
        <end position="435"/>
    </location>
</feature>
<sequence length="483" mass="51470">MSSLNLPRPTGTLFAVICACSAMLGPLSGGVSIGFTGSTIDTMRNSVLAPDGSHIDIGSESNLYVLKSTTASSLFSAALTLGALIGTLSGGPVAEATGRRLALLIAAPLSVLGYLGIGFGSSPYLLIASRFVNGLSLGLCAFVTPVYMREIVPATLQGPIGTYTQTMLAVGIFLAYAFGWSARTNAGSLHPLVTSTTFCNWRLVSFICIIPPTLLILTMLFAVESPSWLATRGRIDEARTIITRIRSNPDDVVNDTLALENHRSGGAVGFLSRVKILLSYRRQIIIAVGLNAMTQLSGVNAMVFFQTTIFLMAGVKNADVQALAVQLGTIISNLLTSCVINRVGRRLLLVSSAAGMCLNLFLIATTFLVNRVAGTNIAWMAAVASYCYQITYAWGVGPIRWMVAAELFPDEARGLASSLAASANWFFAFLTVVVLETAIKETSPQTVFYFFACVAGVMTAFAWYLIPETRGKTTEEIQVSSKR</sequence>
<feature type="transmembrane region" description="Helical" evidence="13">
    <location>
        <begin position="74"/>
        <end position="94"/>
    </location>
</feature>
<evidence type="ECO:0000256" key="8">
    <source>
        <dbReference type="ARBA" id="ARBA00044656"/>
    </source>
</evidence>
<comment type="catalytic activity">
    <reaction evidence="10">
        <text>D-glucosamine(out) = D-glucosamine(in)</text>
        <dbReference type="Rhea" id="RHEA:78423"/>
        <dbReference type="ChEBI" id="CHEBI:58723"/>
    </reaction>
    <physiologicalReaction direction="left-to-right" evidence="10">
        <dbReference type="Rhea" id="RHEA:78424"/>
    </physiologicalReaction>
</comment>
<dbReference type="InterPro" id="IPR036259">
    <property type="entry name" value="MFS_trans_sf"/>
</dbReference>
<dbReference type="Gene3D" id="1.20.1250.20">
    <property type="entry name" value="MFS general substrate transporter like domains"/>
    <property type="match status" value="1"/>
</dbReference>
<evidence type="ECO:0000256" key="5">
    <source>
        <dbReference type="ARBA" id="ARBA00023136"/>
    </source>
</evidence>
<dbReference type="OrthoDB" id="6612291at2759"/>
<keyword evidence="3 13" id="KW-0812">Transmembrane</keyword>
<evidence type="ECO:0000256" key="12">
    <source>
        <dbReference type="ARBA" id="ARBA00044780"/>
    </source>
</evidence>
<dbReference type="InterPro" id="IPR050549">
    <property type="entry name" value="MFS_Trehalose_Transporter"/>
</dbReference>
<dbReference type="InterPro" id="IPR020846">
    <property type="entry name" value="MFS_dom"/>
</dbReference>
<evidence type="ECO:0000256" key="7">
    <source>
        <dbReference type="ARBA" id="ARBA00044648"/>
    </source>
</evidence>
<feature type="transmembrane region" description="Helical" evidence="13">
    <location>
        <begin position="201"/>
        <end position="223"/>
    </location>
</feature>
<dbReference type="InterPro" id="IPR005828">
    <property type="entry name" value="MFS_sugar_transport-like"/>
</dbReference>
<feature type="transmembrane region" description="Helical" evidence="13">
    <location>
        <begin position="127"/>
        <end position="148"/>
    </location>
</feature>
<evidence type="ECO:0000256" key="11">
    <source>
        <dbReference type="ARBA" id="ARBA00044710"/>
    </source>
</evidence>
<evidence type="ECO:0000256" key="4">
    <source>
        <dbReference type="ARBA" id="ARBA00022989"/>
    </source>
</evidence>
<dbReference type="GO" id="GO:0016020">
    <property type="term" value="C:membrane"/>
    <property type="evidence" value="ECO:0007669"/>
    <property type="project" value="UniProtKB-SubCell"/>
</dbReference>
<accession>A0A7J6MM67</accession>
<comment type="catalytic activity">
    <reaction evidence="6">
        <text>D-galactose(in) = D-galactose(out)</text>
        <dbReference type="Rhea" id="RHEA:34915"/>
        <dbReference type="ChEBI" id="CHEBI:4139"/>
    </reaction>
    <physiologicalReaction direction="right-to-left" evidence="6">
        <dbReference type="Rhea" id="RHEA:34917"/>
    </physiologicalReaction>
</comment>
<evidence type="ECO:0000256" key="2">
    <source>
        <dbReference type="ARBA" id="ARBA00011738"/>
    </source>
</evidence>
<dbReference type="EMBL" id="JAAPAO010000103">
    <property type="protein sequence ID" value="KAF4672635.1"/>
    <property type="molecule type" value="Genomic_DNA"/>
</dbReference>
<comment type="subcellular location">
    <subcellularLocation>
        <location evidence="1">Membrane</location>
        <topology evidence="1">Multi-pass membrane protein</topology>
    </subcellularLocation>
</comment>
<dbReference type="AlphaFoldDB" id="A0A7J6MM67"/>
<keyword evidence="4 13" id="KW-1133">Transmembrane helix</keyword>
<comment type="caution">
    <text evidence="15">The sequence shown here is derived from an EMBL/GenBank/DDBJ whole genome shotgun (WGS) entry which is preliminary data.</text>
</comment>
<comment type="catalytic activity">
    <reaction evidence="9">
        <text>D-mannose(out) = D-mannose(in)</text>
        <dbReference type="Rhea" id="RHEA:78391"/>
        <dbReference type="ChEBI" id="CHEBI:4208"/>
    </reaction>
    <physiologicalReaction direction="left-to-right" evidence="9">
        <dbReference type="Rhea" id="RHEA:78392"/>
    </physiologicalReaction>
</comment>
<evidence type="ECO:0000256" key="6">
    <source>
        <dbReference type="ARBA" id="ARBA00044637"/>
    </source>
</evidence>
<feature type="transmembrane region" description="Helical" evidence="13">
    <location>
        <begin position="12"/>
        <end position="35"/>
    </location>
</feature>
<feature type="transmembrane region" description="Helical" evidence="13">
    <location>
        <begin position="284"/>
        <end position="314"/>
    </location>
</feature>
<evidence type="ECO:0000256" key="1">
    <source>
        <dbReference type="ARBA" id="ARBA00004141"/>
    </source>
</evidence>
<comment type="catalytic activity">
    <reaction evidence="11">
        <text>D-fructose(out) = D-fructose(in)</text>
        <dbReference type="Rhea" id="RHEA:60372"/>
        <dbReference type="ChEBI" id="CHEBI:37721"/>
    </reaction>
    <physiologicalReaction direction="left-to-right" evidence="11">
        <dbReference type="Rhea" id="RHEA:60373"/>
    </physiologicalReaction>
</comment>
<feature type="transmembrane region" description="Helical" evidence="13">
    <location>
        <begin position="347"/>
        <end position="370"/>
    </location>
</feature>
<gene>
    <name evidence="15" type="ORF">FOL47_000265</name>
</gene>
<keyword evidence="5 13" id="KW-0472">Membrane</keyword>
<evidence type="ECO:0000313" key="15">
    <source>
        <dbReference type="EMBL" id="KAF4672635.1"/>
    </source>
</evidence>
<feature type="transmembrane region" description="Helical" evidence="13">
    <location>
        <begin position="320"/>
        <end position="340"/>
    </location>
</feature>
<dbReference type="InterPro" id="IPR003663">
    <property type="entry name" value="Sugar/inositol_transpt"/>
</dbReference>
<evidence type="ECO:0000259" key="14">
    <source>
        <dbReference type="PROSITE" id="PS50850"/>
    </source>
</evidence>
<feature type="transmembrane region" description="Helical" evidence="13">
    <location>
        <begin position="447"/>
        <end position="466"/>
    </location>
</feature>
<organism evidence="15 16">
    <name type="scientific">Perkinsus chesapeaki</name>
    <name type="common">Clam parasite</name>
    <name type="synonym">Perkinsus andrewsi</name>
    <dbReference type="NCBI Taxonomy" id="330153"/>
    <lineage>
        <taxon>Eukaryota</taxon>
        <taxon>Sar</taxon>
        <taxon>Alveolata</taxon>
        <taxon>Perkinsozoa</taxon>
        <taxon>Perkinsea</taxon>
        <taxon>Perkinsida</taxon>
        <taxon>Perkinsidae</taxon>
        <taxon>Perkinsus</taxon>
    </lineage>
</organism>
<feature type="transmembrane region" description="Helical" evidence="13">
    <location>
        <begin position="101"/>
        <end position="121"/>
    </location>
</feature>
<evidence type="ECO:0000256" key="10">
    <source>
        <dbReference type="ARBA" id="ARBA00044668"/>
    </source>
</evidence>
<feature type="transmembrane region" description="Helical" evidence="13">
    <location>
        <begin position="376"/>
        <end position="394"/>
    </location>
</feature>
<dbReference type="SUPFAM" id="SSF103473">
    <property type="entry name" value="MFS general substrate transporter"/>
    <property type="match status" value="1"/>
</dbReference>
<protein>
    <recommendedName>
        <fullName evidence="12">Hexose transporter 1</fullName>
    </recommendedName>
</protein>
<evidence type="ECO:0000313" key="16">
    <source>
        <dbReference type="Proteomes" id="UP000591131"/>
    </source>
</evidence>
<evidence type="ECO:0000256" key="9">
    <source>
        <dbReference type="ARBA" id="ARBA00044662"/>
    </source>
</evidence>
<comment type="catalytic activity">
    <reaction evidence="7">
        <text>D-glucose(out) = D-glucose(in)</text>
        <dbReference type="Rhea" id="RHEA:60376"/>
        <dbReference type="ChEBI" id="CHEBI:4167"/>
    </reaction>
    <physiologicalReaction direction="left-to-right" evidence="7">
        <dbReference type="Rhea" id="RHEA:60377"/>
    </physiologicalReaction>
</comment>
<reference evidence="15 16" key="1">
    <citation type="submission" date="2020-04" db="EMBL/GenBank/DDBJ databases">
        <title>Perkinsus chesapeaki whole genome sequence.</title>
        <authorList>
            <person name="Bogema D.R."/>
        </authorList>
    </citation>
    <scope>NUCLEOTIDE SEQUENCE [LARGE SCALE GENOMIC DNA]</scope>
    <source>
        <strain evidence="15">ATCC PRA-425</strain>
    </source>
</reference>
<comment type="catalytic activity">
    <reaction evidence="8">
        <text>D-xylose(out) = D-xylose(in)</text>
        <dbReference type="Rhea" id="RHEA:78427"/>
        <dbReference type="ChEBI" id="CHEBI:53455"/>
    </reaction>
    <physiologicalReaction direction="left-to-right" evidence="8">
        <dbReference type="Rhea" id="RHEA:78428"/>
    </physiologicalReaction>
</comment>
<dbReference type="PANTHER" id="PTHR48021">
    <property type="match status" value="1"/>
</dbReference>
<dbReference type="Pfam" id="PF00083">
    <property type="entry name" value="Sugar_tr"/>
    <property type="match status" value="1"/>
</dbReference>
<evidence type="ECO:0000256" key="3">
    <source>
        <dbReference type="ARBA" id="ARBA00022692"/>
    </source>
</evidence>
<dbReference type="PRINTS" id="PR00171">
    <property type="entry name" value="SUGRTRNSPORT"/>
</dbReference>
<proteinExistence type="predicted"/>
<feature type="transmembrane region" description="Helical" evidence="13">
    <location>
        <begin position="160"/>
        <end position="181"/>
    </location>
</feature>